<feature type="transmembrane region" description="Helical" evidence="1">
    <location>
        <begin position="244"/>
        <end position="262"/>
    </location>
</feature>
<accession>A0ABM8B6B4</accession>
<dbReference type="Proteomes" id="UP001321766">
    <property type="component" value="Chromosome"/>
</dbReference>
<protein>
    <submittedName>
        <fullName evidence="2">Uncharacterized protein</fullName>
    </submittedName>
</protein>
<keyword evidence="1" id="KW-0472">Membrane</keyword>
<keyword evidence="1" id="KW-0812">Transmembrane</keyword>
<reference evidence="2 3" key="1">
    <citation type="journal article" date="2023" name="Microbiol. Spectr.">
        <title>Symbiosis of Carpenter Bees with Uncharacterized Lactic Acid Bacteria Showing NAD Auxotrophy.</title>
        <authorList>
            <person name="Kawasaki S."/>
            <person name="Ozawa K."/>
            <person name="Mori T."/>
            <person name="Yamamoto A."/>
            <person name="Ito M."/>
            <person name="Ohkuma M."/>
            <person name="Sakamoto M."/>
            <person name="Matsutani M."/>
        </authorList>
    </citation>
    <scope>NUCLEOTIDE SEQUENCE [LARGE SCALE GENOMIC DNA]</scope>
    <source>
        <strain evidence="2 3">Kim37-2</strain>
    </source>
</reference>
<evidence type="ECO:0000313" key="2">
    <source>
        <dbReference type="EMBL" id="BDR52390.1"/>
    </source>
</evidence>
<keyword evidence="1" id="KW-1133">Transmembrane helix</keyword>
<keyword evidence="3" id="KW-1185">Reference proteome</keyword>
<organism evidence="2 3">
    <name type="scientific">Bombiscardovia nodaiensis</name>
    <dbReference type="NCBI Taxonomy" id="2932181"/>
    <lineage>
        <taxon>Bacteria</taxon>
        <taxon>Bacillati</taxon>
        <taxon>Actinomycetota</taxon>
        <taxon>Actinomycetes</taxon>
        <taxon>Bifidobacteriales</taxon>
        <taxon>Bifidobacteriaceae</taxon>
        <taxon>Bombiscardovia</taxon>
    </lineage>
</organism>
<evidence type="ECO:0000313" key="3">
    <source>
        <dbReference type="Proteomes" id="UP001321766"/>
    </source>
</evidence>
<feature type="transmembrane region" description="Helical" evidence="1">
    <location>
        <begin position="177"/>
        <end position="200"/>
    </location>
</feature>
<feature type="transmembrane region" description="Helical" evidence="1">
    <location>
        <begin position="67"/>
        <end position="88"/>
    </location>
</feature>
<dbReference type="EMBL" id="AP026798">
    <property type="protein sequence ID" value="BDR52390.1"/>
    <property type="molecule type" value="Genomic_DNA"/>
</dbReference>
<gene>
    <name evidence="2" type="ORF">KIM372_02970</name>
</gene>
<feature type="transmembrane region" description="Helical" evidence="1">
    <location>
        <begin position="28"/>
        <end position="61"/>
    </location>
</feature>
<name>A0ABM8B6B4_9BIFI</name>
<evidence type="ECO:0000256" key="1">
    <source>
        <dbReference type="SAM" id="Phobius"/>
    </source>
</evidence>
<feature type="transmembrane region" description="Helical" evidence="1">
    <location>
        <begin position="143"/>
        <end position="165"/>
    </location>
</feature>
<proteinExistence type="predicted"/>
<sequence length="305" mass="33632">MSQRQLPSSGTGSGHRGQASPAKSHAMFALMGLVGSIYVLLIAGWCAIVGTLPMGLVLFFVHDPSYYPLYLLAAWLSAPGLAALFAIFRDQPSLASWNAALRQQLAVEKTQGWQLPEWIAPPYVNPDDTNALIRPYFRAWWHLAWRSWLLALPFGLVAFACIYNAQIAGVLGWGSLAMPIALVLLALLLQASLIALILLVEYPKAHWWPTLKNALILSVRRIYMLPISLLALAGYGWGMTQSPILVSLLATGISWYVIWASARWQANKLFVQMAQESGDKRIVDMYGGKQQHSGSTLSSLKDVQQ</sequence>
<feature type="transmembrane region" description="Helical" evidence="1">
    <location>
        <begin position="221"/>
        <end position="238"/>
    </location>
</feature>